<dbReference type="InterPro" id="IPR003795">
    <property type="entry name" value="DUF192"/>
</dbReference>
<gene>
    <name evidence="1" type="ORF">BVI061214_01129</name>
</gene>
<dbReference type="PATRIC" id="fig|271.14.peg.1203"/>
<dbReference type="PANTHER" id="PTHR37953">
    <property type="entry name" value="UPF0127 PROTEIN MJ1496"/>
    <property type="match status" value="1"/>
</dbReference>
<organism evidence="1 2">
    <name type="scientific">Thermus aquaticus</name>
    <dbReference type="NCBI Taxonomy" id="271"/>
    <lineage>
        <taxon>Bacteria</taxon>
        <taxon>Thermotogati</taxon>
        <taxon>Deinococcota</taxon>
        <taxon>Deinococci</taxon>
        <taxon>Thermales</taxon>
        <taxon>Thermaceae</taxon>
        <taxon>Thermus</taxon>
    </lineage>
</organism>
<comment type="caution">
    <text evidence="1">The sequence shown here is derived from an EMBL/GenBank/DDBJ whole genome shotgun (WGS) entry which is preliminary data.</text>
</comment>
<dbReference type="Pfam" id="PF02643">
    <property type="entry name" value="DUF192"/>
    <property type="match status" value="1"/>
</dbReference>
<dbReference type="PANTHER" id="PTHR37953:SF1">
    <property type="entry name" value="UPF0127 PROTEIN MJ1496"/>
    <property type="match status" value="1"/>
</dbReference>
<evidence type="ECO:0000313" key="1">
    <source>
        <dbReference type="EMBL" id="KOX89945.1"/>
    </source>
</evidence>
<dbReference type="AlphaFoldDB" id="A0A0M9AFQ4"/>
<dbReference type="RefSeq" id="WP_248841730.1">
    <property type="nucleotide sequence ID" value="NZ_LHCI01000106.1"/>
</dbReference>
<name>A0A0M9AFQ4_THEAQ</name>
<evidence type="ECO:0008006" key="3">
    <source>
        <dbReference type="Google" id="ProtNLM"/>
    </source>
</evidence>
<dbReference type="EMBL" id="LHCI01000106">
    <property type="protein sequence ID" value="KOX89945.1"/>
    <property type="molecule type" value="Genomic_DNA"/>
</dbReference>
<sequence>MAPLRAALSARTLVLRHRVPKPGLWKGFSGVPTAAKAAVGYLALGLFLLALAQGLTFPKSTLYVEQGGKRHFLKVEVADTPERQAQGLMFRKALPEDEGMVFLFPAPTAGGFWMKNTLIPLSIAFFDRQGVILRILDMEPCRADPCPVYYPGVVYQGALEVNQGWFRRRGLKEGARVGGEALKLWPKPWNETPSSP</sequence>
<accession>A0A0M9AFQ4</accession>
<protein>
    <recommendedName>
        <fullName evidence="3">ACR</fullName>
    </recommendedName>
</protein>
<dbReference type="Gene3D" id="2.60.120.1140">
    <property type="entry name" value="Protein of unknown function DUF192"/>
    <property type="match status" value="1"/>
</dbReference>
<dbReference type="InterPro" id="IPR038695">
    <property type="entry name" value="Saro_0823-like_sf"/>
</dbReference>
<proteinExistence type="predicted"/>
<reference evidence="1 2" key="1">
    <citation type="submission" date="2015-07" db="EMBL/GenBank/DDBJ databases">
        <authorList>
            <person name="Noorani M."/>
        </authorList>
    </citation>
    <scope>NUCLEOTIDE SEQUENCE [LARGE SCALE GENOMIC DNA]</scope>
    <source>
        <strain evidence="2">ATCC 25104 / DSM 625 / JCM 10724 / NBRC 103206 / NCIMB 11243 / YT-1</strain>
    </source>
</reference>
<dbReference type="Proteomes" id="UP000037685">
    <property type="component" value="Unassembled WGS sequence"/>
</dbReference>
<evidence type="ECO:0000313" key="2">
    <source>
        <dbReference type="Proteomes" id="UP000037685"/>
    </source>
</evidence>